<dbReference type="EMBL" id="SMJU01000011">
    <property type="protein sequence ID" value="TDB62792.1"/>
    <property type="molecule type" value="Genomic_DNA"/>
</dbReference>
<dbReference type="InterPro" id="IPR005151">
    <property type="entry name" value="Tail-specific_protease"/>
</dbReference>
<protein>
    <recommendedName>
        <fullName evidence="1">Tail specific protease domain-containing protein</fullName>
    </recommendedName>
</protein>
<proteinExistence type="predicted"/>
<dbReference type="AlphaFoldDB" id="A0A4R4K7S1"/>
<dbReference type="GO" id="GO:0004175">
    <property type="term" value="F:endopeptidase activity"/>
    <property type="evidence" value="ECO:0007669"/>
    <property type="project" value="TreeGrafter"/>
</dbReference>
<dbReference type="GO" id="GO:0007165">
    <property type="term" value="P:signal transduction"/>
    <property type="evidence" value="ECO:0007669"/>
    <property type="project" value="TreeGrafter"/>
</dbReference>
<dbReference type="Gene3D" id="3.90.226.10">
    <property type="entry name" value="2-enoyl-CoA Hydratase, Chain A, domain 1"/>
    <property type="match status" value="1"/>
</dbReference>
<gene>
    <name evidence="2" type="ORF">EZE20_17830</name>
</gene>
<evidence type="ECO:0000313" key="3">
    <source>
        <dbReference type="Proteomes" id="UP000295706"/>
    </source>
</evidence>
<accession>A0A4R4K7S1</accession>
<comment type="caution">
    <text evidence="2">The sequence shown here is derived from an EMBL/GenBank/DDBJ whole genome shotgun (WGS) entry which is preliminary data.</text>
</comment>
<feature type="domain" description="Tail specific protease" evidence="1">
    <location>
        <begin position="253"/>
        <end position="453"/>
    </location>
</feature>
<dbReference type="SUPFAM" id="SSF52096">
    <property type="entry name" value="ClpP/crotonase"/>
    <property type="match status" value="1"/>
</dbReference>
<dbReference type="GO" id="GO:0008236">
    <property type="term" value="F:serine-type peptidase activity"/>
    <property type="evidence" value="ECO:0007669"/>
    <property type="project" value="InterPro"/>
</dbReference>
<dbReference type="PANTHER" id="PTHR32060">
    <property type="entry name" value="TAIL-SPECIFIC PROTEASE"/>
    <property type="match status" value="1"/>
</dbReference>
<evidence type="ECO:0000259" key="1">
    <source>
        <dbReference type="Pfam" id="PF03572"/>
    </source>
</evidence>
<dbReference type="GO" id="GO:0030288">
    <property type="term" value="C:outer membrane-bounded periplasmic space"/>
    <property type="evidence" value="ECO:0007669"/>
    <property type="project" value="TreeGrafter"/>
</dbReference>
<name>A0A4R4K7S1_9BACT</name>
<dbReference type="Proteomes" id="UP000295706">
    <property type="component" value="Unassembled WGS sequence"/>
</dbReference>
<dbReference type="InterPro" id="IPR029045">
    <property type="entry name" value="ClpP/crotonase-like_dom_sf"/>
</dbReference>
<dbReference type="PANTHER" id="PTHR32060:SF30">
    <property type="entry name" value="CARBOXY-TERMINAL PROCESSING PROTEASE CTPA"/>
    <property type="match status" value="1"/>
</dbReference>
<dbReference type="OrthoDB" id="5480566at2"/>
<reference evidence="2 3" key="1">
    <citation type="submission" date="2019-02" db="EMBL/GenBank/DDBJ databases">
        <title>Arundinibacter roseus gen. nov., sp. nov., a new member of the family Cytophagaceae.</title>
        <authorList>
            <person name="Szuroczki S."/>
            <person name="Khayer B."/>
            <person name="Sproer C."/>
            <person name="Toumi M."/>
            <person name="Szabo A."/>
            <person name="Felfoldi T."/>
            <person name="Schumann P."/>
            <person name="Toth E."/>
        </authorList>
    </citation>
    <scope>NUCLEOTIDE SEQUENCE [LARGE SCALE GENOMIC DNA]</scope>
    <source>
        <strain evidence="2 3">DMA-k-7a</strain>
    </source>
</reference>
<dbReference type="GO" id="GO:0006508">
    <property type="term" value="P:proteolysis"/>
    <property type="evidence" value="ECO:0007669"/>
    <property type="project" value="InterPro"/>
</dbReference>
<dbReference type="Pfam" id="PF03572">
    <property type="entry name" value="Peptidase_S41"/>
    <property type="match status" value="1"/>
</dbReference>
<dbReference type="RefSeq" id="WP_132120163.1">
    <property type="nucleotide sequence ID" value="NZ_SMJU01000011.1"/>
</dbReference>
<keyword evidence="3" id="KW-1185">Reference proteome</keyword>
<sequence>MTITKTTFFIVITVFVHGIAFSQNSTVTSDKILTKQQAIEDYSILYSSLIHYHPNPFLYLAENDFKAYYETQKSNIPDSLSELEFYYLSSQLTSQVKCGHTFAKPSKEWYTSVNGKNVQLPFDVRIIEDRIFISSMTKDSFQFNSNDEILSINNIPAKNILQKMSTMQERDGLTEAFLYPVIEKRFRPYLLFILGVQNEYLIEYKTKSSEIKRTTVLPTNKKLQVINKPELPFNFKKIIENNWSSFSFDSTTNLAYLKIDNFSDRKEFKKYYESVFKFLKQKKDANLIIDLRDNPGGFFRNGNNFLTFLTPTKFDLKLNRPKIIKEKNKYVTMSFVNTLTKFAFSLKPSKYRIKGRSTTTFTFKPSKYLFEGKVNIITNGGTFSQASLVTAQLKEHGAILFGQETGGAEIECNGILFYDLELPSSMIQVRIPVNNVKSNSTKGQFGYGVKPNYPILPKLDGSIDNTLEEVIKVIRNEK</sequence>
<evidence type="ECO:0000313" key="2">
    <source>
        <dbReference type="EMBL" id="TDB62792.1"/>
    </source>
</evidence>
<organism evidence="2 3">
    <name type="scientific">Arundinibacter roseus</name>
    <dbReference type="NCBI Taxonomy" id="2070510"/>
    <lineage>
        <taxon>Bacteria</taxon>
        <taxon>Pseudomonadati</taxon>
        <taxon>Bacteroidota</taxon>
        <taxon>Cytophagia</taxon>
        <taxon>Cytophagales</taxon>
        <taxon>Spirosomataceae</taxon>
        <taxon>Arundinibacter</taxon>
    </lineage>
</organism>
<dbReference type="CDD" id="cd06567">
    <property type="entry name" value="Peptidase_S41"/>
    <property type="match status" value="1"/>
</dbReference>